<accession>A0A1J5T5K1</accession>
<dbReference type="InterPro" id="IPR002908">
    <property type="entry name" value="Frataxin/CyaY"/>
</dbReference>
<dbReference type="Gene3D" id="3.30.920.10">
    <property type="entry name" value="Frataxin/CyaY"/>
    <property type="match status" value="1"/>
</dbReference>
<keyword evidence="2" id="KW-0408">Iron</keyword>
<dbReference type="Gene3D" id="2.40.70.10">
    <property type="entry name" value="Acid Proteases"/>
    <property type="match status" value="1"/>
</dbReference>
<evidence type="ECO:0000256" key="1">
    <source>
        <dbReference type="ARBA" id="ARBA00008183"/>
    </source>
</evidence>
<dbReference type="PROSITE" id="PS50810">
    <property type="entry name" value="FRATAXIN_2"/>
    <property type="match status" value="1"/>
</dbReference>
<dbReference type="SUPFAM" id="SSF55387">
    <property type="entry name" value="Frataxin/Nqo15-like"/>
    <property type="match status" value="1"/>
</dbReference>
<protein>
    <submittedName>
        <fullName evidence="3">Protein CyaY</fullName>
    </submittedName>
</protein>
<dbReference type="SUPFAM" id="SSF50630">
    <property type="entry name" value="Acid proteases"/>
    <property type="match status" value="1"/>
</dbReference>
<dbReference type="GO" id="GO:0008199">
    <property type="term" value="F:ferric iron binding"/>
    <property type="evidence" value="ECO:0007669"/>
    <property type="project" value="InterPro"/>
</dbReference>
<organism evidence="3">
    <name type="scientific">mine drainage metagenome</name>
    <dbReference type="NCBI Taxonomy" id="410659"/>
    <lineage>
        <taxon>unclassified sequences</taxon>
        <taxon>metagenomes</taxon>
        <taxon>ecological metagenomes</taxon>
    </lineage>
</organism>
<dbReference type="AlphaFoldDB" id="A0A1J5T5K1"/>
<comment type="caution">
    <text evidence="3">The sequence shown here is derived from an EMBL/GenBank/DDBJ whole genome shotgun (WGS) entry which is preliminary data.</text>
</comment>
<comment type="similarity">
    <text evidence="1">Belongs to the frataxin family.</text>
</comment>
<sequence>MTESPGDEPRSALFARIRQMVDGRGADIRQHLNGNALRLEFADQQRILINLDARTNNVWLAARTGGIEFVHHAGIWRAHDQSELFARLNEAIDLAIASDPRNARAPAAQAMPAVAPTRTAGKNHMLRNVAIAMLAAALAFWSAQRLGKPPASRPATAQTPTLSLNQLHYPCEGALPANGNVSIFPASRMPVGGADDPEVTLKNDHPHPVLLILTAAASAVPSLSVLVHAGQAAAVHLPAGRYDMMFSVGDNWCNPRNGFSEGHLLKFDQPLTVQAGKPVQVAMQASGSGIADLQVLVHAFHPAVTAPPPDYTGDGRMQVSRHADGHFYLPGNIDDTPIVFMLDTDSPVTSISSGLARQAGIRNCKAIQPAAANTPAAGCIALVPHMRLGHFALENITVAVLPDTETNLLGTNVLRNFQVSQHDSQLLIGRR</sequence>
<dbReference type="Pfam" id="PF13650">
    <property type="entry name" value="Asp_protease_2"/>
    <property type="match status" value="1"/>
</dbReference>
<reference evidence="3" key="1">
    <citation type="submission" date="2016-10" db="EMBL/GenBank/DDBJ databases">
        <title>Sequence of Gallionella enrichment culture.</title>
        <authorList>
            <person name="Poehlein A."/>
            <person name="Muehling M."/>
            <person name="Daniel R."/>
        </authorList>
    </citation>
    <scope>NUCLEOTIDE SEQUENCE</scope>
</reference>
<dbReference type="Pfam" id="PF01491">
    <property type="entry name" value="Frataxin_Cyay"/>
    <property type="match status" value="1"/>
</dbReference>
<dbReference type="GO" id="GO:0016226">
    <property type="term" value="P:iron-sulfur cluster assembly"/>
    <property type="evidence" value="ECO:0007669"/>
    <property type="project" value="InterPro"/>
</dbReference>
<dbReference type="InterPro" id="IPR021109">
    <property type="entry name" value="Peptidase_aspartic_dom_sf"/>
</dbReference>
<dbReference type="SMART" id="SM01219">
    <property type="entry name" value="Frataxin_Cyay"/>
    <property type="match status" value="1"/>
</dbReference>
<proteinExistence type="inferred from homology"/>
<dbReference type="InterPro" id="IPR036524">
    <property type="entry name" value="Frataxin/CyaY_sf"/>
</dbReference>
<dbReference type="CDD" id="cd05483">
    <property type="entry name" value="retropepsin_like_bacteria"/>
    <property type="match status" value="1"/>
</dbReference>
<dbReference type="EMBL" id="MLJW01000020">
    <property type="protein sequence ID" value="OIR11573.1"/>
    <property type="molecule type" value="Genomic_DNA"/>
</dbReference>
<dbReference type="GO" id="GO:0005737">
    <property type="term" value="C:cytoplasm"/>
    <property type="evidence" value="ECO:0007669"/>
    <property type="project" value="UniProtKB-ARBA"/>
</dbReference>
<evidence type="ECO:0000313" key="3">
    <source>
        <dbReference type="EMBL" id="OIR11573.1"/>
    </source>
</evidence>
<evidence type="ECO:0000256" key="2">
    <source>
        <dbReference type="ARBA" id="ARBA00023004"/>
    </source>
</evidence>
<gene>
    <name evidence="3" type="primary">cyaY_3</name>
    <name evidence="3" type="ORF">GALL_70680</name>
</gene>
<dbReference type="InterPro" id="IPR034122">
    <property type="entry name" value="Retropepsin-like_bacterial"/>
</dbReference>
<name>A0A1J5T5K1_9ZZZZ</name>